<accession>A0ABR9D9Z3</accession>
<gene>
    <name evidence="3" type="ORF">EBB_05180</name>
</gene>
<sequence length="423" mass="46627">MSRIFFAWELGANYGHLTRQLPIALRMRAKGHQVFFVVRDTTVAANLLGPHGLAFTQAPLDTSDKRLVRPPANYAEMLLASGYSEHAALWGMVRSWLSLMKMFNADIIVADHAPTALFAARLAGLPSTIVGSGFEIPPNCSPLPSIRPWETIDDNRLCRSEECVLERLNAIATALGERTLSQISELFEDAGKILATFGELDHYGMRNGENYTGPIYRRDAGQAIGWSTKHNTHIFAYLRPSVPGFEALLTALSKLSAEVIVVAPGIRRALAEELVTPRFQVFSRPGRLDSKLLKSTDIAITYGGIGTVSACLLAGIPLLLVPQNIEQYLMGQCIENLTAGLVAKQWRTQGHFSELLERLLCNPVYRQNAIDFANRYADFKPHQAVDKSVHLVETILSRRSISQVKVSSSGPDQSLTPPIKSIH</sequence>
<dbReference type="InterPro" id="IPR010610">
    <property type="entry name" value="EryCIII-like_C"/>
</dbReference>
<dbReference type="Pfam" id="PF06722">
    <property type="entry name" value="EryCIII-like_C"/>
    <property type="match status" value="1"/>
</dbReference>
<dbReference type="Proteomes" id="UP000641152">
    <property type="component" value="Unassembled WGS sequence"/>
</dbReference>
<feature type="domain" description="Erythromycin biosynthesis protein CIII-like C-terminal" evidence="2">
    <location>
        <begin position="248"/>
        <end position="388"/>
    </location>
</feature>
<dbReference type="Gene3D" id="3.40.50.2000">
    <property type="entry name" value="Glycogen Phosphorylase B"/>
    <property type="match status" value="2"/>
</dbReference>
<keyword evidence="1" id="KW-0472">Membrane</keyword>
<organism evidence="3 4">
    <name type="scientific">Methylomonas fluvii</name>
    <dbReference type="NCBI Taxonomy" id="1854564"/>
    <lineage>
        <taxon>Bacteria</taxon>
        <taxon>Pseudomonadati</taxon>
        <taxon>Pseudomonadota</taxon>
        <taxon>Gammaproteobacteria</taxon>
        <taxon>Methylococcales</taxon>
        <taxon>Methylococcaceae</taxon>
        <taxon>Methylomonas</taxon>
    </lineage>
</organism>
<keyword evidence="4" id="KW-1185">Reference proteome</keyword>
<evidence type="ECO:0000256" key="1">
    <source>
        <dbReference type="SAM" id="Phobius"/>
    </source>
</evidence>
<evidence type="ECO:0000313" key="3">
    <source>
        <dbReference type="EMBL" id="MBD9359928.1"/>
    </source>
</evidence>
<dbReference type="PANTHER" id="PTHR21015">
    <property type="entry name" value="UDP-N-ACETYLGLUCOSAMINE--N-ACETYLMURAMYL-(PENTAPEPTIDE) PYROPHOSPHORYL-UNDECAPRENOL N-ACETYLGLUCOSAMINE TRANSFERASE 1"/>
    <property type="match status" value="1"/>
</dbReference>
<evidence type="ECO:0000259" key="2">
    <source>
        <dbReference type="Pfam" id="PF06722"/>
    </source>
</evidence>
<dbReference type="PANTHER" id="PTHR21015:SF22">
    <property type="entry name" value="GLYCOSYLTRANSFERASE"/>
    <property type="match status" value="1"/>
</dbReference>
<keyword evidence="1" id="KW-1133">Transmembrane helix</keyword>
<comment type="caution">
    <text evidence="3">The sequence shown here is derived from an EMBL/GenBank/DDBJ whole genome shotgun (WGS) entry which is preliminary data.</text>
</comment>
<reference evidence="3 4" key="1">
    <citation type="submission" date="2020-09" db="EMBL/GenBank/DDBJ databases">
        <title>Methylomonas albis sp. nov. and Methylomonas fluvii sp. nov.: Two cold-adapted methanotrophs from the River Elbe and an amended description of Methylovulum psychrotolerans strain Eb1.</title>
        <authorList>
            <person name="Bussmann I.K."/>
            <person name="Klings K.-W."/>
            <person name="Warnstedt J."/>
            <person name="Hoppert M."/>
            <person name="Saborowski A."/>
            <person name="Horn F."/>
            <person name="Liebner S."/>
        </authorList>
    </citation>
    <scope>NUCLEOTIDE SEQUENCE [LARGE SCALE GENOMIC DNA]</scope>
    <source>
        <strain evidence="3 4">EbB</strain>
    </source>
</reference>
<evidence type="ECO:0000313" key="4">
    <source>
        <dbReference type="Proteomes" id="UP000641152"/>
    </source>
</evidence>
<dbReference type="RefSeq" id="WP_192392750.1">
    <property type="nucleotide sequence ID" value="NZ_CAJHIU010000001.1"/>
</dbReference>
<dbReference type="SUPFAM" id="SSF53756">
    <property type="entry name" value="UDP-Glycosyltransferase/glycogen phosphorylase"/>
    <property type="match status" value="1"/>
</dbReference>
<feature type="transmembrane region" description="Helical" evidence="1">
    <location>
        <begin position="299"/>
        <end position="321"/>
    </location>
</feature>
<proteinExistence type="predicted"/>
<dbReference type="EMBL" id="JACXST010000001">
    <property type="protein sequence ID" value="MBD9359928.1"/>
    <property type="molecule type" value="Genomic_DNA"/>
</dbReference>
<protein>
    <submittedName>
        <fullName evidence="3">UDP-glucuronosyltransferase</fullName>
    </submittedName>
</protein>
<keyword evidence="1" id="KW-0812">Transmembrane</keyword>
<name>A0ABR9D9Z3_9GAMM</name>